<dbReference type="SMART" id="SM00028">
    <property type="entry name" value="TPR"/>
    <property type="match status" value="3"/>
</dbReference>
<evidence type="ECO:0000313" key="3">
    <source>
        <dbReference type="EMBL" id="KAK2098603.1"/>
    </source>
</evidence>
<dbReference type="SUPFAM" id="SSF48452">
    <property type="entry name" value="TPR-like"/>
    <property type="match status" value="1"/>
</dbReference>
<reference evidence="3 4" key="1">
    <citation type="submission" date="2023-05" db="EMBL/GenBank/DDBJ databases">
        <title>B98-5 Cell Line De Novo Hybrid Assembly: An Optical Mapping Approach.</title>
        <authorList>
            <person name="Kananen K."/>
            <person name="Auerbach J.A."/>
            <person name="Kautto E."/>
            <person name="Blachly J.S."/>
        </authorList>
    </citation>
    <scope>NUCLEOTIDE SEQUENCE [LARGE SCALE GENOMIC DNA]</scope>
    <source>
        <strain evidence="3">B95-8</strain>
        <tissue evidence="3">Cell line</tissue>
    </source>
</reference>
<keyword evidence="2" id="KW-0802">TPR repeat</keyword>
<dbReference type="PANTHER" id="PTHR22904:SF523">
    <property type="entry name" value="STRESS-INDUCED-PHOSPHOPROTEIN 1"/>
    <property type="match status" value="1"/>
</dbReference>
<accession>A0ABQ9UQ19</accession>
<dbReference type="InterPro" id="IPR011990">
    <property type="entry name" value="TPR-like_helical_dom_sf"/>
</dbReference>
<evidence type="ECO:0000256" key="2">
    <source>
        <dbReference type="ARBA" id="ARBA00022803"/>
    </source>
</evidence>
<name>A0ABQ9UQ19_SAGOE</name>
<proteinExistence type="predicted"/>
<sequence>MEQANELWGEKTKKTVDRSPNLMLKLATPTSKKKSTRMPSISITEKILKEQEQLAYIYSDLALEEKNKGNECFQKGDYPQVMKHYTEANKRNPKDAKLYSSQAACYTRLLEFQKTLKDCEECIQLKLTFIKGYTWKAAAPEVLKDYTKAMVVYQKALDLDFSFKEVAASYQWCMMVQYNRHGSPEDVK</sequence>
<dbReference type="Proteomes" id="UP001266305">
    <property type="component" value="Unassembled WGS sequence"/>
</dbReference>
<dbReference type="EMBL" id="JASSZA010000011">
    <property type="protein sequence ID" value="KAK2098603.1"/>
    <property type="molecule type" value="Genomic_DNA"/>
</dbReference>
<protein>
    <submittedName>
        <fullName evidence="3">Stress-induced-phosphoprotein 1</fullName>
    </submittedName>
</protein>
<organism evidence="3 4">
    <name type="scientific">Saguinus oedipus</name>
    <name type="common">Cotton-top tamarin</name>
    <name type="synonym">Oedipomidas oedipus</name>
    <dbReference type="NCBI Taxonomy" id="9490"/>
    <lineage>
        <taxon>Eukaryota</taxon>
        <taxon>Metazoa</taxon>
        <taxon>Chordata</taxon>
        <taxon>Craniata</taxon>
        <taxon>Vertebrata</taxon>
        <taxon>Euteleostomi</taxon>
        <taxon>Mammalia</taxon>
        <taxon>Eutheria</taxon>
        <taxon>Euarchontoglires</taxon>
        <taxon>Primates</taxon>
        <taxon>Haplorrhini</taxon>
        <taxon>Platyrrhini</taxon>
        <taxon>Cebidae</taxon>
        <taxon>Callitrichinae</taxon>
        <taxon>Saguinus</taxon>
    </lineage>
</organism>
<evidence type="ECO:0000256" key="1">
    <source>
        <dbReference type="ARBA" id="ARBA00022737"/>
    </source>
</evidence>
<dbReference type="PANTHER" id="PTHR22904">
    <property type="entry name" value="TPR REPEAT CONTAINING PROTEIN"/>
    <property type="match status" value="1"/>
</dbReference>
<dbReference type="InterPro" id="IPR019734">
    <property type="entry name" value="TPR_rpt"/>
</dbReference>
<evidence type="ECO:0000313" key="4">
    <source>
        <dbReference type="Proteomes" id="UP001266305"/>
    </source>
</evidence>
<gene>
    <name evidence="3" type="primary">STIP1_6</name>
    <name evidence="3" type="ORF">P7K49_024054</name>
</gene>
<keyword evidence="1" id="KW-0677">Repeat</keyword>
<dbReference type="Gene3D" id="1.25.40.10">
    <property type="entry name" value="Tetratricopeptide repeat domain"/>
    <property type="match status" value="1"/>
</dbReference>
<keyword evidence="4" id="KW-1185">Reference proteome</keyword>
<comment type="caution">
    <text evidence="3">The sequence shown here is derived from an EMBL/GenBank/DDBJ whole genome shotgun (WGS) entry which is preliminary data.</text>
</comment>